<dbReference type="GO" id="GO:0006874">
    <property type="term" value="P:intracellular calcium ion homeostasis"/>
    <property type="evidence" value="ECO:0007669"/>
    <property type="project" value="TreeGrafter"/>
</dbReference>
<dbReference type="InterPro" id="IPR059000">
    <property type="entry name" value="ATPase_P-type_domA"/>
</dbReference>
<feature type="transmembrane region" description="Helical" evidence="13">
    <location>
        <begin position="931"/>
        <end position="953"/>
    </location>
</feature>
<keyword evidence="7 13" id="KW-0067">ATP-binding</keyword>
<dbReference type="AlphaFoldDB" id="A0AA88KXA0"/>
<evidence type="ECO:0000256" key="7">
    <source>
        <dbReference type="ARBA" id="ARBA00022840"/>
    </source>
</evidence>
<evidence type="ECO:0000313" key="17">
    <source>
        <dbReference type="EMBL" id="KAK2705584.1"/>
    </source>
</evidence>
<dbReference type="InterPro" id="IPR008250">
    <property type="entry name" value="ATPase_P-typ_transduc_dom_A_sf"/>
</dbReference>
<dbReference type="EC" id="7.2.2.-" evidence="13"/>
<organism evidence="17 18">
    <name type="scientific">Artemia franciscana</name>
    <name type="common">Brine shrimp</name>
    <name type="synonym">Artemia sanfranciscana</name>
    <dbReference type="NCBI Taxonomy" id="6661"/>
    <lineage>
        <taxon>Eukaryota</taxon>
        <taxon>Metazoa</taxon>
        <taxon>Ecdysozoa</taxon>
        <taxon>Arthropoda</taxon>
        <taxon>Crustacea</taxon>
        <taxon>Branchiopoda</taxon>
        <taxon>Anostraca</taxon>
        <taxon>Artemiidae</taxon>
        <taxon>Artemia</taxon>
    </lineage>
</organism>
<feature type="transmembrane region" description="Helical" evidence="13">
    <location>
        <begin position="174"/>
        <end position="191"/>
    </location>
</feature>
<evidence type="ECO:0000256" key="4">
    <source>
        <dbReference type="ARBA" id="ARBA00022692"/>
    </source>
</evidence>
<feature type="domain" description="P5B-type ATPase N-terminal" evidence="16">
    <location>
        <begin position="26"/>
        <end position="100"/>
    </location>
</feature>
<evidence type="ECO:0000259" key="14">
    <source>
        <dbReference type="Pfam" id="PF00122"/>
    </source>
</evidence>
<keyword evidence="5 13" id="KW-0479">Metal-binding</keyword>
<feature type="transmembrane region" description="Helical" evidence="13">
    <location>
        <begin position="362"/>
        <end position="382"/>
    </location>
</feature>
<dbReference type="InterPro" id="IPR047819">
    <property type="entry name" value="P5A-ATPase_N"/>
</dbReference>
<dbReference type="GO" id="GO:0046872">
    <property type="term" value="F:metal ion binding"/>
    <property type="evidence" value="ECO:0007669"/>
    <property type="project" value="UniProtKB-UniRule"/>
</dbReference>
<keyword evidence="18" id="KW-1185">Reference proteome</keyword>
<dbReference type="InterPro" id="IPR044492">
    <property type="entry name" value="P_typ_ATPase_HD_dom"/>
</dbReference>
<dbReference type="GO" id="GO:0015203">
    <property type="term" value="F:polyamine transmembrane transporter activity"/>
    <property type="evidence" value="ECO:0007669"/>
    <property type="project" value="TreeGrafter"/>
</dbReference>
<dbReference type="Pfam" id="PF00690">
    <property type="entry name" value="Cation_ATPase_N"/>
    <property type="match status" value="1"/>
</dbReference>
<name>A0AA88KXA0_ARTSF</name>
<keyword evidence="9 13" id="KW-1278">Translocase</keyword>
<comment type="caution">
    <text evidence="17">The sequence shown here is derived from an EMBL/GenBank/DDBJ whole genome shotgun (WGS) entry which is preliminary data.</text>
</comment>
<keyword evidence="8 13" id="KW-0460">Magnesium</keyword>
<dbReference type="FunFam" id="3.40.50.1000:FF:000068">
    <property type="entry name" value="Cation-transporting ATPase"/>
    <property type="match status" value="1"/>
</dbReference>
<feature type="transmembrane region" description="Helical" evidence="13">
    <location>
        <begin position="402"/>
        <end position="421"/>
    </location>
</feature>
<dbReference type="InterPro" id="IPR023298">
    <property type="entry name" value="ATPase_P-typ_TM_dom_sf"/>
</dbReference>
<comment type="similarity">
    <text evidence="2 13">Belongs to the cation transport ATPase (P-type) (TC 3.A.3) family. Type V subfamily.</text>
</comment>
<dbReference type="PANTHER" id="PTHR45630:SF8">
    <property type="entry name" value="CATION-TRANSPORTING ATPASE"/>
    <property type="match status" value="1"/>
</dbReference>
<evidence type="ECO:0000256" key="9">
    <source>
        <dbReference type="ARBA" id="ARBA00022967"/>
    </source>
</evidence>
<feature type="transmembrane region" description="Helical" evidence="13">
    <location>
        <begin position="980"/>
        <end position="999"/>
    </location>
</feature>
<dbReference type="FunFam" id="1.20.1110.10:FF:000023">
    <property type="entry name" value="Cation-transporting ATPase"/>
    <property type="match status" value="1"/>
</dbReference>
<keyword evidence="3" id="KW-0597">Phosphoprotein</keyword>
<keyword evidence="10 13" id="KW-1133">Transmembrane helix</keyword>
<sequence>TNKAMGKSGNFTPNDKIQEKVNYGEPDEMDIDGFQVNKLKRILTIVATILTFGGLSFILTWKKKIKLKLTCDNCNISQASRVLLKDEYGQMFEEVVVQEEGQKYFYNKQVKYLWSDQELRFFKMRPYDEGKSCFSLWSEVGLNSEEVSKRRDLYGTNEIKVHITPISTLVLKEAINPFYIFQIYAIVLWIIQAYYYYSAVVATMSIISIGVTVWETRKQCKYLRQQVAVTGTAKVLRDKKVLTVPIDALVPGDVIVLTEENKTIPCDLALLTGTCSVNESLLTGESIPVAKVPIPKEHHLFDQKYHGRHILLGGTEFLQGRNTDDSSVKAVVIRTGFQSVKGELIRSILFPKPVNIHFYTDFLRCVGIFLILGIGGFVYSTYVWIKNGGSVADIVLNSLDSITFVIPPILPAALTASMAFAQKRLKKNDIYCLNSKFISMCGGVNVVCFDKTGTLTESEIVIAGVLPVVDGCSCSPISDLNKMARNSDIITAMAVCHCVVKSNGVLQGNAADITLFEASKWELLPPVSSDESTFGFKPQTIVTPPSEETERIAILKQFPFESFLQRTAVVFKRKGAKNLSVMVKGAPEKIYELCDSLFIPRSFDDTLKFYTNQGYRVLALAGGDLKEDLTPDDVMHNIKREDLETNLELYGLVITQNQTKESTYEAISELDEADIRSLMVTGDNLQTALFVAKDVGIVHENEQIIQVTVYEIPASVNAARHLRISYIDPFEDIELLGKRDPLSFKPVHGSNYVFCIEGPSFELLYQQNVQLLRKILVRGRVFARMLPDQKVKLIESLQELSYQVMMCGDGCNDCGALKMAHAGVSLSMADASIAAPFTSRKQNISCVPYLIKEGRVSVTAGFCSFQFGTAISFSLFAAVLIMYSVSTEPSDLQYMYLSEGHVIVPFLCLGNVAPWPVLVKRRPPKRILAPLPIMTIVTFLIWQIIIYAIGWTFCQNQPWFEPFEYVPNLHPPNPSYDQTVQWQLFLMTCIAAAVTISPGPPYSKHVFTNKIFAVWFLLAVSLTTSGFFCRNTQFVYDLNLRPAPYVEFAAVLYMLGFCGILFCYLWERFFFREVIYNYIMPRLEALKGPREAYEFVEAEIKANPSWPPMSRHKEASAQIGLPVIDETEEFDSLSEVSTRSGAFQIPPLLATDENNASQEASAYEEGLTFTREKLSFRTFGRSKKPKSIKKSLREEIPFRVEDNSNEQSTAITVINYTKLNVSDLPDAENVERSEPIEETTNNIDLVNYRELSSSTPFLPVNGH</sequence>
<dbReference type="Proteomes" id="UP001187531">
    <property type="component" value="Unassembled WGS sequence"/>
</dbReference>
<feature type="transmembrane region" description="Helical" evidence="13">
    <location>
        <begin position="902"/>
        <end position="919"/>
    </location>
</feature>
<feature type="transmembrane region" description="Helical" evidence="13">
    <location>
        <begin position="197"/>
        <end position="214"/>
    </location>
</feature>
<dbReference type="GO" id="GO:0016020">
    <property type="term" value="C:membrane"/>
    <property type="evidence" value="ECO:0007669"/>
    <property type="project" value="UniProtKB-SubCell"/>
</dbReference>
<dbReference type="NCBIfam" id="TIGR01494">
    <property type="entry name" value="ATPase_P-type"/>
    <property type="match status" value="1"/>
</dbReference>
<dbReference type="Gene3D" id="1.20.1110.10">
    <property type="entry name" value="Calcium-transporting ATPase, transmembrane domain"/>
    <property type="match status" value="1"/>
</dbReference>
<dbReference type="Gene3D" id="2.70.150.10">
    <property type="entry name" value="Calcium-transporting ATPase, cytoplasmic transduction domain A"/>
    <property type="match status" value="1"/>
</dbReference>
<keyword evidence="11 13" id="KW-0472">Membrane</keyword>
<dbReference type="InterPro" id="IPR023214">
    <property type="entry name" value="HAD_sf"/>
</dbReference>
<dbReference type="Gene3D" id="3.40.50.1000">
    <property type="entry name" value="HAD superfamily/HAD-like"/>
    <property type="match status" value="1"/>
</dbReference>
<dbReference type="SUPFAM" id="SSF56784">
    <property type="entry name" value="HAD-like"/>
    <property type="match status" value="1"/>
</dbReference>
<comment type="catalytic activity">
    <reaction evidence="12 13">
        <text>ATP + H2O = ADP + phosphate + H(+)</text>
        <dbReference type="Rhea" id="RHEA:13065"/>
        <dbReference type="ChEBI" id="CHEBI:15377"/>
        <dbReference type="ChEBI" id="CHEBI:15378"/>
        <dbReference type="ChEBI" id="CHEBI:30616"/>
        <dbReference type="ChEBI" id="CHEBI:43474"/>
        <dbReference type="ChEBI" id="CHEBI:456216"/>
    </reaction>
</comment>
<feature type="transmembrane region" description="Helical" evidence="13">
    <location>
        <begin position="1048"/>
        <end position="1066"/>
    </location>
</feature>
<dbReference type="GO" id="GO:0016887">
    <property type="term" value="F:ATP hydrolysis activity"/>
    <property type="evidence" value="ECO:0007669"/>
    <property type="project" value="InterPro"/>
</dbReference>
<feature type="transmembrane region" description="Helical" evidence="13">
    <location>
        <begin position="42"/>
        <end position="61"/>
    </location>
</feature>
<dbReference type="SUPFAM" id="SSF81660">
    <property type="entry name" value="Metal cation-transporting ATPase, ATP-binding domain N"/>
    <property type="match status" value="1"/>
</dbReference>
<gene>
    <name evidence="17" type="ORF">QYM36_015842</name>
</gene>
<keyword evidence="4 13" id="KW-0812">Transmembrane</keyword>
<dbReference type="SFLD" id="SFLDS00003">
    <property type="entry name" value="Haloacid_Dehalogenase"/>
    <property type="match status" value="1"/>
</dbReference>
<dbReference type="PANTHER" id="PTHR45630">
    <property type="entry name" value="CATION-TRANSPORTING ATPASE-RELATED"/>
    <property type="match status" value="1"/>
</dbReference>
<dbReference type="EMBL" id="JAVRJZ010000020">
    <property type="protein sequence ID" value="KAK2705584.1"/>
    <property type="molecule type" value="Genomic_DNA"/>
</dbReference>
<dbReference type="SUPFAM" id="SSF81665">
    <property type="entry name" value="Calcium ATPase, transmembrane domain M"/>
    <property type="match status" value="1"/>
</dbReference>
<accession>A0AA88KXA0</accession>
<dbReference type="PROSITE" id="PS00154">
    <property type="entry name" value="ATPASE_E1_E2"/>
    <property type="match status" value="1"/>
</dbReference>
<protein>
    <recommendedName>
        <fullName evidence="13">Cation-transporting ATPase</fullName>
        <ecNumber evidence="13">7.2.2.-</ecNumber>
    </recommendedName>
</protein>
<dbReference type="InterPro" id="IPR018303">
    <property type="entry name" value="ATPase_P-typ_P_site"/>
</dbReference>
<dbReference type="Pfam" id="PF13246">
    <property type="entry name" value="Cation_ATPase"/>
    <property type="match status" value="1"/>
</dbReference>
<feature type="transmembrane region" description="Helical" evidence="13">
    <location>
        <begin position="1011"/>
        <end position="1028"/>
    </location>
</feature>
<dbReference type="Pfam" id="PF12409">
    <property type="entry name" value="P5-ATPase"/>
    <property type="match status" value="1"/>
</dbReference>
<dbReference type="PRINTS" id="PR00119">
    <property type="entry name" value="CATATPASE"/>
</dbReference>
<evidence type="ECO:0000256" key="8">
    <source>
        <dbReference type="ARBA" id="ARBA00022842"/>
    </source>
</evidence>
<keyword evidence="6 13" id="KW-0547">Nucleotide-binding</keyword>
<feature type="domain" description="P-type ATPase A" evidence="14">
    <location>
        <begin position="232"/>
        <end position="348"/>
    </location>
</feature>
<dbReference type="InterPro" id="IPR001757">
    <property type="entry name" value="P_typ_ATPase"/>
</dbReference>
<dbReference type="SUPFAM" id="SSF81653">
    <property type="entry name" value="Calcium ATPase, transduction domain A"/>
    <property type="match status" value="1"/>
</dbReference>
<dbReference type="GO" id="GO:0019829">
    <property type="term" value="F:ATPase-coupled monoatomic cation transmembrane transporter activity"/>
    <property type="evidence" value="ECO:0007669"/>
    <property type="project" value="UniProtKB-UniRule"/>
</dbReference>
<dbReference type="NCBIfam" id="TIGR01657">
    <property type="entry name" value="P-ATPase-V"/>
    <property type="match status" value="1"/>
</dbReference>
<dbReference type="InterPro" id="IPR023299">
    <property type="entry name" value="ATPase_P-typ_cyto_dom_N"/>
</dbReference>
<evidence type="ECO:0000259" key="15">
    <source>
        <dbReference type="Pfam" id="PF00690"/>
    </source>
</evidence>
<comment type="subcellular location">
    <subcellularLocation>
        <location evidence="1 13">Membrane</location>
        <topology evidence="1 13">Multi-pass membrane protein</topology>
    </subcellularLocation>
</comment>
<evidence type="ECO:0000256" key="3">
    <source>
        <dbReference type="ARBA" id="ARBA00022553"/>
    </source>
</evidence>
<dbReference type="PROSITE" id="PS01229">
    <property type="entry name" value="COF_2"/>
    <property type="match status" value="1"/>
</dbReference>
<dbReference type="GO" id="GO:0140358">
    <property type="term" value="F:P-type transmembrane transporter activity"/>
    <property type="evidence" value="ECO:0007669"/>
    <property type="project" value="InterPro"/>
</dbReference>
<evidence type="ECO:0000256" key="6">
    <source>
        <dbReference type="ARBA" id="ARBA00022741"/>
    </source>
</evidence>
<dbReference type="InterPro" id="IPR004014">
    <property type="entry name" value="ATPase_P-typ_cation-transptr_N"/>
</dbReference>
<dbReference type="GO" id="GO:0005524">
    <property type="term" value="F:ATP binding"/>
    <property type="evidence" value="ECO:0007669"/>
    <property type="project" value="UniProtKB-UniRule"/>
</dbReference>
<feature type="non-terminal residue" evidence="17">
    <location>
        <position position="1263"/>
    </location>
</feature>
<evidence type="ECO:0000256" key="2">
    <source>
        <dbReference type="ARBA" id="ARBA00006000"/>
    </source>
</evidence>
<reference evidence="17" key="1">
    <citation type="submission" date="2023-07" db="EMBL/GenBank/DDBJ databases">
        <title>Chromosome-level genome assembly of Artemia franciscana.</title>
        <authorList>
            <person name="Jo E."/>
        </authorList>
    </citation>
    <scope>NUCLEOTIDE SEQUENCE</scope>
    <source>
        <tissue evidence="17">Whole body</tissue>
    </source>
</reference>
<evidence type="ECO:0000313" key="18">
    <source>
        <dbReference type="Proteomes" id="UP001187531"/>
    </source>
</evidence>
<dbReference type="InterPro" id="IPR036412">
    <property type="entry name" value="HAD-like_sf"/>
</dbReference>
<dbReference type="SFLD" id="SFLDF00027">
    <property type="entry name" value="p-type_atpase"/>
    <property type="match status" value="1"/>
</dbReference>
<dbReference type="Gene3D" id="3.40.1110.10">
    <property type="entry name" value="Calcium-transporting ATPase, cytoplasmic domain N"/>
    <property type="match status" value="1"/>
</dbReference>
<feature type="domain" description="Cation-transporting P-type ATPase N-terminal" evidence="15">
    <location>
        <begin position="139"/>
        <end position="189"/>
    </location>
</feature>
<evidence type="ECO:0000256" key="10">
    <source>
        <dbReference type="ARBA" id="ARBA00022989"/>
    </source>
</evidence>
<evidence type="ECO:0000256" key="13">
    <source>
        <dbReference type="RuleBase" id="RU362082"/>
    </source>
</evidence>
<evidence type="ECO:0000256" key="1">
    <source>
        <dbReference type="ARBA" id="ARBA00004141"/>
    </source>
</evidence>
<proteinExistence type="inferred from homology"/>
<dbReference type="Pfam" id="PF00122">
    <property type="entry name" value="E1-E2_ATPase"/>
    <property type="match status" value="1"/>
</dbReference>
<dbReference type="InterPro" id="IPR006544">
    <property type="entry name" value="P-type_TPase_V"/>
</dbReference>
<evidence type="ECO:0000256" key="12">
    <source>
        <dbReference type="ARBA" id="ARBA00049360"/>
    </source>
</evidence>
<feature type="transmembrane region" description="Helical" evidence="13">
    <location>
        <begin position="858"/>
        <end position="882"/>
    </location>
</feature>
<evidence type="ECO:0000256" key="11">
    <source>
        <dbReference type="ARBA" id="ARBA00023136"/>
    </source>
</evidence>
<evidence type="ECO:0000259" key="16">
    <source>
        <dbReference type="Pfam" id="PF12409"/>
    </source>
</evidence>
<dbReference type="SFLD" id="SFLDG00002">
    <property type="entry name" value="C1.7:_P-type_atpase_like"/>
    <property type="match status" value="1"/>
</dbReference>
<evidence type="ECO:0000256" key="5">
    <source>
        <dbReference type="ARBA" id="ARBA00022723"/>
    </source>
</evidence>